<dbReference type="OrthoDB" id="662785at2"/>
<dbReference type="AlphaFoldDB" id="A0A1T4PUK6"/>
<dbReference type="EMBL" id="FUWZ01000002">
    <property type="protein sequence ID" value="SJZ95223.1"/>
    <property type="molecule type" value="Genomic_DNA"/>
</dbReference>
<dbReference type="STRING" id="634771.SAMN04488128_10214"/>
<feature type="signal peptide" evidence="1">
    <location>
        <begin position="1"/>
        <end position="20"/>
    </location>
</feature>
<gene>
    <name evidence="2" type="ORF">SAMN04488128_10214</name>
</gene>
<evidence type="ECO:0000256" key="1">
    <source>
        <dbReference type="SAM" id="SignalP"/>
    </source>
</evidence>
<protein>
    <recommendedName>
        <fullName evidence="4">DUF4843 domain-containing protein</fullName>
    </recommendedName>
</protein>
<accession>A0A1T4PUK6</accession>
<proteinExistence type="predicted"/>
<keyword evidence="3" id="KW-1185">Reference proteome</keyword>
<dbReference type="RefSeq" id="WP_078668618.1">
    <property type="nucleotide sequence ID" value="NZ_FUWZ01000002.1"/>
</dbReference>
<evidence type="ECO:0000313" key="2">
    <source>
        <dbReference type="EMBL" id="SJZ95223.1"/>
    </source>
</evidence>
<name>A0A1T4PUK6_9BACT</name>
<sequence>MKHTKILTLIAGAFILAVTACNKKDEFFYEGGMMPITIKGYNGSGEDLAVKVDTFTFKNFLNSGSFNQSEAYTFPNGQPAVKLTIAGRETGKIILEKELKRAEGPSTISFFYMNGQMMNMPEKQDKEEGKIKLSYMFMPTLTHYSEPVDIVLGKYYFTPKVFEEITRIKNVKPYEFSETVTLSTFPTTGQQYNGQNTAVLFKAYIYKAGTNEYYTQGTIYSWHPTSSSAPTPSAPNPSSTIYIFSESDANNSIRFTKNLEL</sequence>
<evidence type="ECO:0000313" key="3">
    <source>
        <dbReference type="Proteomes" id="UP000190367"/>
    </source>
</evidence>
<dbReference type="Proteomes" id="UP000190367">
    <property type="component" value="Unassembled WGS sequence"/>
</dbReference>
<feature type="chain" id="PRO_5012617217" description="DUF4843 domain-containing protein" evidence="1">
    <location>
        <begin position="21"/>
        <end position="261"/>
    </location>
</feature>
<dbReference type="PROSITE" id="PS51257">
    <property type="entry name" value="PROKAR_LIPOPROTEIN"/>
    <property type="match status" value="1"/>
</dbReference>
<keyword evidence="1" id="KW-0732">Signal</keyword>
<organism evidence="2 3">
    <name type="scientific">Chitinophaga eiseniae</name>
    <dbReference type="NCBI Taxonomy" id="634771"/>
    <lineage>
        <taxon>Bacteria</taxon>
        <taxon>Pseudomonadati</taxon>
        <taxon>Bacteroidota</taxon>
        <taxon>Chitinophagia</taxon>
        <taxon>Chitinophagales</taxon>
        <taxon>Chitinophagaceae</taxon>
        <taxon>Chitinophaga</taxon>
    </lineage>
</organism>
<evidence type="ECO:0008006" key="4">
    <source>
        <dbReference type="Google" id="ProtNLM"/>
    </source>
</evidence>
<reference evidence="3" key="1">
    <citation type="submission" date="2017-02" db="EMBL/GenBank/DDBJ databases">
        <authorList>
            <person name="Varghese N."/>
            <person name="Submissions S."/>
        </authorList>
    </citation>
    <scope>NUCLEOTIDE SEQUENCE [LARGE SCALE GENOMIC DNA]</scope>
    <source>
        <strain evidence="3">DSM 22224</strain>
    </source>
</reference>